<keyword evidence="2" id="KW-1133">Transmembrane helix</keyword>
<feature type="compositionally biased region" description="Basic and acidic residues" evidence="1">
    <location>
        <begin position="67"/>
        <end position="83"/>
    </location>
</feature>
<keyword evidence="2" id="KW-0472">Membrane</keyword>
<evidence type="ECO:0000256" key="2">
    <source>
        <dbReference type="SAM" id="Phobius"/>
    </source>
</evidence>
<sequence length="130" mass="15013">MVDAQALLDSRLAHVVALVLGVVGVVALVTAGASLSFWFWVFYGFAWLLFFDLFDDDEAFWNLFKSDSESESERERESKVRDEPTEDPLTLLKRRYAEGSIDDDEFDERLDRLLEAPDTLRELEMERSRG</sequence>
<dbReference type="Proteomes" id="UP000199607">
    <property type="component" value="Unassembled WGS sequence"/>
</dbReference>
<reference evidence="5" key="1">
    <citation type="submission" date="2016-10" db="EMBL/GenBank/DDBJ databases">
        <authorList>
            <person name="Varghese N."/>
            <person name="Submissions S."/>
        </authorList>
    </citation>
    <scope>NUCLEOTIDE SEQUENCE [LARGE SCALE GENOMIC DNA]</scope>
    <source>
        <strain evidence="5">CGMCC 1.7738</strain>
    </source>
</reference>
<dbReference type="Pfam" id="PF09851">
    <property type="entry name" value="SHOCT"/>
    <property type="match status" value="1"/>
</dbReference>
<dbReference type="AlphaFoldDB" id="A0A1I4ERI3"/>
<organism evidence="4 5">
    <name type="scientific">Halogranum rubrum</name>
    <dbReference type="NCBI Taxonomy" id="553466"/>
    <lineage>
        <taxon>Archaea</taxon>
        <taxon>Methanobacteriati</taxon>
        <taxon>Methanobacteriota</taxon>
        <taxon>Stenosarchaea group</taxon>
        <taxon>Halobacteria</taxon>
        <taxon>Halobacteriales</taxon>
        <taxon>Haloferacaceae</taxon>
    </lineage>
</organism>
<protein>
    <submittedName>
        <fullName evidence="4">Uncharacterized membrane protein</fullName>
    </submittedName>
</protein>
<evidence type="ECO:0000313" key="5">
    <source>
        <dbReference type="Proteomes" id="UP000199607"/>
    </source>
</evidence>
<evidence type="ECO:0000313" key="4">
    <source>
        <dbReference type="EMBL" id="SFL08304.1"/>
    </source>
</evidence>
<gene>
    <name evidence="4" type="ORF">SAMN04487950_2351</name>
</gene>
<dbReference type="RefSeq" id="WP_089869519.1">
    <property type="nucleotide sequence ID" value="NZ_FOTC01000002.1"/>
</dbReference>
<dbReference type="InterPro" id="IPR018649">
    <property type="entry name" value="SHOCT"/>
</dbReference>
<feature type="domain" description="SHOCT" evidence="3">
    <location>
        <begin position="87"/>
        <end position="114"/>
    </location>
</feature>
<proteinExistence type="predicted"/>
<feature type="transmembrane region" description="Helical" evidence="2">
    <location>
        <begin position="37"/>
        <end position="54"/>
    </location>
</feature>
<evidence type="ECO:0000256" key="1">
    <source>
        <dbReference type="SAM" id="MobiDB-lite"/>
    </source>
</evidence>
<feature type="region of interest" description="Disordered" evidence="1">
    <location>
        <begin position="67"/>
        <end position="86"/>
    </location>
</feature>
<keyword evidence="2" id="KW-0812">Transmembrane</keyword>
<accession>A0A1I4ERI3</accession>
<keyword evidence="5" id="KW-1185">Reference proteome</keyword>
<dbReference type="EMBL" id="FOTC01000002">
    <property type="protein sequence ID" value="SFL08304.1"/>
    <property type="molecule type" value="Genomic_DNA"/>
</dbReference>
<feature type="transmembrane region" description="Helical" evidence="2">
    <location>
        <begin position="12"/>
        <end position="31"/>
    </location>
</feature>
<evidence type="ECO:0000259" key="3">
    <source>
        <dbReference type="Pfam" id="PF09851"/>
    </source>
</evidence>
<name>A0A1I4ERI3_9EURY</name>